<proteinExistence type="predicted"/>
<evidence type="ECO:0000313" key="3">
    <source>
        <dbReference type="EMBL" id="GAA0861756.1"/>
    </source>
</evidence>
<keyword evidence="4" id="KW-1185">Reference proteome</keyword>
<evidence type="ECO:0000256" key="1">
    <source>
        <dbReference type="ARBA" id="ARBA00022676"/>
    </source>
</evidence>
<dbReference type="EMBL" id="BAAAFE010000003">
    <property type="protein sequence ID" value="GAA0861756.1"/>
    <property type="molecule type" value="Genomic_DNA"/>
</dbReference>
<dbReference type="CDD" id="cd06533">
    <property type="entry name" value="Glyco_transf_WecG_TagA"/>
    <property type="match status" value="1"/>
</dbReference>
<sequence length="252" mass="28496">MPTDAGGVRFLGIEFTGSSYEQVARELVELAGRNRFSYVVTPNVDHVLLLNPRQRSATTGRLQAAYDEAAMRLCDSRILQLLARFRGIGLDVVTGSDLTAYLFRNRWFAGRKVALVGGDEAMIAELGARFADLEIVQHLPPMGVLRNEGAIDAIVDFVARERADFTLFAIGAPQSEIVAAKCKADRRCRGVGLCIGASIEFLVDRKRRAPIWMQRLHLEWAFRLLSEPRRLWRRYLVTGPRIFALAWRERRH</sequence>
<dbReference type="PANTHER" id="PTHR34136">
    <property type="match status" value="1"/>
</dbReference>
<comment type="caution">
    <text evidence="3">The sequence shown here is derived from an EMBL/GenBank/DDBJ whole genome shotgun (WGS) entry which is preliminary data.</text>
</comment>
<keyword evidence="2" id="KW-0808">Transferase</keyword>
<keyword evidence="1" id="KW-0328">Glycosyltransferase</keyword>
<evidence type="ECO:0000256" key="2">
    <source>
        <dbReference type="ARBA" id="ARBA00022679"/>
    </source>
</evidence>
<dbReference type="InterPro" id="IPR004629">
    <property type="entry name" value="WecG_TagA_CpsF"/>
</dbReference>
<dbReference type="PANTHER" id="PTHR34136:SF1">
    <property type="entry name" value="UDP-N-ACETYL-D-MANNOSAMINURONIC ACID TRANSFERASE"/>
    <property type="match status" value="1"/>
</dbReference>
<dbReference type="NCBIfam" id="TIGR00696">
    <property type="entry name" value="wecG_tagA_cpsF"/>
    <property type="match status" value="1"/>
</dbReference>
<accession>A0ABP3X7U0</accession>
<dbReference type="Proteomes" id="UP001500738">
    <property type="component" value="Unassembled WGS sequence"/>
</dbReference>
<protein>
    <submittedName>
        <fullName evidence="3">WecB/TagA/CpsF family glycosyltransferase</fullName>
    </submittedName>
</protein>
<reference evidence="4" key="1">
    <citation type="journal article" date="2019" name="Int. J. Syst. Evol. Microbiol.">
        <title>The Global Catalogue of Microorganisms (GCM) 10K type strain sequencing project: providing services to taxonomists for standard genome sequencing and annotation.</title>
        <authorList>
            <consortium name="The Broad Institute Genomics Platform"/>
            <consortium name="The Broad Institute Genome Sequencing Center for Infectious Disease"/>
            <person name="Wu L."/>
            <person name="Ma J."/>
        </authorList>
    </citation>
    <scope>NUCLEOTIDE SEQUENCE [LARGE SCALE GENOMIC DNA]</scope>
    <source>
        <strain evidence="4">JCM 15910</strain>
    </source>
</reference>
<name>A0ABP3X7U0_9SPHN</name>
<gene>
    <name evidence="3" type="ORF">GCM10009115_05650</name>
</gene>
<evidence type="ECO:0000313" key="4">
    <source>
        <dbReference type="Proteomes" id="UP001500738"/>
    </source>
</evidence>
<dbReference type="Pfam" id="PF03808">
    <property type="entry name" value="Glyco_tran_WecG"/>
    <property type="match status" value="1"/>
</dbReference>
<organism evidence="3 4">
    <name type="scientific">Sphingopyxis soli</name>
    <dbReference type="NCBI Taxonomy" id="592051"/>
    <lineage>
        <taxon>Bacteria</taxon>
        <taxon>Pseudomonadati</taxon>
        <taxon>Pseudomonadota</taxon>
        <taxon>Alphaproteobacteria</taxon>
        <taxon>Sphingomonadales</taxon>
        <taxon>Sphingomonadaceae</taxon>
        <taxon>Sphingopyxis</taxon>
    </lineage>
</organism>
<dbReference type="RefSeq" id="WP_215352944.1">
    <property type="nucleotide sequence ID" value="NZ_BAAAFE010000003.1"/>
</dbReference>